<keyword evidence="4 6" id="KW-1133">Transmembrane helix</keyword>
<dbReference type="PANTHER" id="PTHR35007">
    <property type="entry name" value="INTEGRAL MEMBRANE PROTEIN-RELATED"/>
    <property type="match status" value="1"/>
</dbReference>
<protein>
    <submittedName>
        <fullName evidence="8">Type II secretion system F family protein</fullName>
    </submittedName>
</protein>
<evidence type="ECO:0000313" key="8">
    <source>
        <dbReference type="EMBL" id="UOE78377.1"/>
    </source>
</evidence>
<evidence type="ECO:0000256" key="1">
    <source>
        <dbReference type="ARBA" id="ARBA00004651"/>
    </source>
</evidence>
<dbReference type="GO" id="GO:0005886">
    <property type="term" value="C:plasma membrane"/>
    <property type="evidence" value="ECO:0007669"/>
    <property type="project" value="UniProtKB-SubCell"/>
</dbReference>
<organism evidence="8 9">
    <name type="scientific">Parageobacillus thermoglucosidasius</name>
    <name type="common">Geobacillus thermoglucosidasius</name>
    <dbReference type="NCBI Taxonomy" id="1426"/>
    <lineage>
        <taxon>Bacteria</taxon>
        <taxon>Bacillati</taxon>
        <taxon>Bacillota</taxon>
        <taxon>Bacilli</taxon>
        <taxon>Bacillales</taxon>
        <taxon>Anoxybacillaceae</taxon>
        <taxon>Parageobacillus</taxon>
    </lineage>
</organism>
<keyword evidence="2" id="KW-1003">Cell membrane</keyword>
<name>A0AB38R5W1_PARTM</name>
<dbReference type="RefSeq" id="WP_256835503.1">
    <property type="nucleotide sequence ID" value="NZ_CP063416.1"/>
</dbReference>
<evidence type="ECO:0000256" key="2">
    <source>
        <dbReference type="ARBA" id="ARBA00022475"/>
    </source>
</evidence>
<dbReference type="EMBL" id="CP063416">
    <property type="protein sequence ID" value="UOE78377.1"/>
    <property type="molecule type" value="Genomic_DNA"/>
</dbReference>
<accession>A0AB38R5W1</accession>
<dbReference type="PANTHER" id="PTHR35007:SF2">
    <property type="entry name" value="PILUS ASSEMBLE PROTEIN"/>
    <property type="match status" value="1"/>
</dbReference>
<evidence type="ECO:0000256" key="6">
    <source>
        <dbReference type="SAM" id="Phobius"/>
    </source>
</evidence>
<feature type="transmembrane region" description="Helical" evidence="6">
    <location>
        <begin position="6"/>
        <end position="24"/>
    </location>
</feature>
<feature type="domain" description="Type II secretion system protein GspF" evidence="7">
    <location>
        <begin position="138"/>
        <end position="262"/>
    </location>
</feature>
<keyword evidence="5 6" id="KW-0472">Membrane</keyword>
<reference evidence="8" key="1">
    <citation type="submission" date="2020-10" db="EMBL/GenBank/DDBJ databases">
        <authorList>
            <person name="Delgado J.A."/>
            <person name="Gonzalez J.M."/>
        </authorList>
    </citation>
    <scope>NUCLEOTIDE SEQUENCE</scope>
    <source>
        <strain evidence="8">23.6</strain>
        <plasmid evidence="8">unnamed2</plasmid>
    </source>
</reference>
<gene>
    <name evidence="8" type="ORF">IMI45_20285</name>
</gene>
<geneLocation type="plasmid" evidence="8 9">
    <name>unnamed2</name>
</geneLocation>
<dbReference type="Proteomes" id="UP001058458">
    <property type="component" value="Plasmid unnamed2"/>
</dbReference>
<feature type="transmembrane region" description="Helical" evidence="6">
    <location>
        <begin position="102"/>
        <end position="120"/>
    </location>
</feature>
<evidence type="ECO:0000256" key="5">
    <source>
        <dbReference type="ARBA" id="ARBA00023136"/>
    </source>
</evidence>
<evidence type="ECO:0000256" key="4">
    <source>
        <dbReference type="ARBA" id="ARBA00022989"/>
    </source>
</evidence>
<feature type="transmembrane region" description="Helical" evidence="6">
    <location>
        <begin position="247"/>
        <end position="270"/>
    </location>
</feature>
<keyword evidence="8" id="KW-0614">Plasmid</keyword>
<feature type="transmembrane region" description="Helical" evidence="6">
    <location>
        <begin position="76"/>
        <end position="96"/>
    </location>
</feature>
<evidence type="ECO:0000259" key="7">
    <source>
        <dbReference type="Pfam" id="PF00482"/>
    </source>
</evidence>
<keyword evidence="3 6" id="KW-0812">Transmembrane</keyword>
<evidence type="ECO:0000313" key="9">
    <source>
        <dbReference type="Proteomes" id="UP001058458"/>
    </source>
</evidence>
<feature type="transmembrane region" description="Helical" evidence="6">
    <location>
        <begin position="282"/>
        <end position="299"/>
    </location>
</feature>
<evidence type="ECO:0000256" key="3">
    <source>
        <dbReference type="ARBA" id="ARBA00022692"/>
    </source>
</evidence>
<comment type="subcellular location">
    <subcellularLocation>
        <location evidence="1">Cell membrane</location>
        <topology evidence="1">Multi-pass membrane protein</topology>
    </subcellularLocation>
</comment>
<proteinExistence type="predicted"/>
<dbReference type="InterPro" id="IPR018076">
    <property type="entry name" value="T2SS_GspF_dom"/>
</dbReference>
<dbReference type="Pfam" id="PF00482">
    <property type="entry name" value="T2SSF"/>
    <property type="match status" value="1"/>
</dbReference>
<sequence>MYSLLAYLSLAITFVSVYFLAKTLNKREKSLFLEFVQSGKKKEKTKNESKLSKLSLFLPNQVIKEAKKYEYHLTAVNYWLMSIGSGLCISVIFYILLGRNPIAYALFLLGFGVPVLRVYAYKKKYREILIDRIAIYMKSFASGLSAVNNPVKVLEEVSPIMSPDIQEEIEKAIKYLQNGATVTKAFESMNERYDFKQLKFFHELLEVAHLEGGGNFEELKDTVEDFEFQKVLSSELKTALAQAKRAFIQNAIIAVFFIPFVILGALFIKVPSAYDIVATHPLSRAAIIINVILVTFVAIKVEKISNYNPVERR</sequence>
<dbReference type="AlphaFoldDB" id="A0AB38R5W1"/>